<evidence type="ECO:0000256" key="1">
    <source>
        <dbReference type="ARBA" id="ARBA00007323"/>
    </source>
</evidence>
<dbReference type="SMART" id="SM01394">
    <property type="entry name" value="S_100"/>
    <property type="match status" value="1"/>
</dbReference>
<dbReference type="OrthoDB" id="26525at2759"/>
<name>A0A4Z2IJ46_9TELE</name>
<gene>
    <name evidence="3" type="primary">S100A10</name>
    <name evidence="3" type="ORF">EYF80_011753</name>
</gene>
<dbReference type="Proteomes" id="UP000314294">
    <property type="component" value="Unassembled WGS sequence"/>
</dbReference>
<reference evidence="3 4" key="1">
    <citation type="submission" date="2019-03" db="EMBL/GenBank/DDBJ databases">
        <title>First draft genome of Liparis tanakae, snailfish: a comprehensive survey of snailfish specific genes.</title>
        <authorList>
            <person name="Kim W."/>
            <person name="Song I."/>
            <person name="Jeong J.-H."/>
            <person name="Kim D."/>
            <person name="Kim S."/>
            <person name="Ryu S."/>
            <person name="Song J.Y."/>
            <person name="Lee S.K."/>
        </authorList>
    </citation>
    <scope>NUCLEOTIDE SEQUENCE [LARGE SCALE GENOMIC DNA]</scope>
    <source>
        <tissue evidence="3">Muscle</tissue>
    </source>
</reference>
<evidence type="ECO:0000313" key="3">
    <source>
        <dbReference type="EMBL" id="TNN77999.1"/>
    </source>
</evidence>
<protein>
    <submittedName>
        <fullName evidence="3">Protein S100-A10</fullName>
    </submittedName>
</protein>
<accession>A0A4Z2IJ46</accession>
<dbReference type="PANTHER" id="PTHR11639:SF134">
    <property type="entry name" value="PROTEIN S100-A1-RELATED"/>
    <property type="match status" value="1"/>
</dbReference>
<dbReference type="GO" id="GO:0005737">
    <property type="term" value="C:cytoplasm"/>
    <property type="evidence" value="ECO:0007669"/>
    <property type="project" value="TreeGrafter"/>
</dbReference>
<dbReference type="GO" id="GO:0005509">
    <property type="term" value="F:calcium ion binding"/>
    <property type="evidence" value="ECO:0007669"/>
    <property type="project" value="InterPro"/>
</dbReference>
<sequence length="107" mass="12022">MVELSSAAMTELENCMESLITIFHRYADEDGDGQTLSKKELSKLIETELPAFLKAQNNPKVVDEIRKDLDQNGDSKVDFQEFLTLVVGLSIACEKCFVLHSQKKGKK</sequence>
<dbReference type="SUPFAM" id="SSF47473">
    <property type="entry name" value="EF-hand"/>
    <property type="match status" value="1"/>
</dbReference>
<organism evidence="3 4">
    <name type="scientific">Liparis tanakae</name>
    <name type="common">Tanaka's snailfish</name>
    <dbReference type="NCBI Taxonomy" id="230148"/>
    <lineage>
        <taxon>Eukaryota</taxon>
        <taxon>Metazoa</taxon>
        <taxon>Chordata</taxon>
        <taxon>Craniata</taxon>
        <taxon>Vertebrata</taxon>
        <taxon>Euteleostomi</taxon>
        <taxon>Actinopterygii</taxon>
        <taxon>Neopterygii</taxon>
        <taxon>Teleostei</taxon>
        <taxon>Neoteleostei</taxon>
        <taxon>Acanthomorphata</taxon>
        <taxon>Eupercaria</taxon>
        <taxon>Perciformes</taxon>
        <taxon>Cottioidei</taxon>
        <taxon>Cottales</taxon>
        <taxon>Liparidae</taxon>
        <taxon>Liparis</taxon>
    </lineage>
</organism>
<evidence type="ECO:0000313" key="4">
    <source>
        <dbReference type="Proteomes" id="UP000314294"/>
    </source>
</evidence>
<comment type="caution">
    <text evidence="3">The sequence shown here is derived from an EMBL/GenBank/DDBJ whole genome shotgun (WGS) entry which is preliminary data.</text>
</comment>
<proteinExistence type="inferred from homology"/>
<comment type="similarity">
    <text evidence="1">Belongs to the S-100 family.</text>
</comment>
<dbReference type="Gene3D" id="1.10.238.10">
    <property type="entry name" value="EF-hand"/>
    <property type="match status" value="1"/>
</dbReference>
<keyword evidence="4" id="KW-1185">Reference proteome</keyword>
<dbReference type="AlphaFoldDB" id="A0A4Z2IJ46"/>
<dbReference type="Pfam" id="PF01023">
    <property type="entry name" value="S_100"/>
    <property type="match status" value="1"/>
</dbReference>
<feature type="domain" description="EF-hand" evidence="2">
    <location>
        <begin position="57"/>
        <end position="92"/>
    </location>
</feature>
<dbReference type="GO" id="GO:0048306">
    <property type="term" value="F:calcium-dependent protein binding"/>
    <property type="evidence" value="ECO:0007669"/>
    <property type="project" value="TreeGrafter"/>
</dbReference>
<dbReference type="InterPro" id="IPR002048">
    <property type="entry name" value="EF_hand_dom"/>
</dbReference>
<evidence type="ECO:0000259" key="2">
    <source>
        <dbReference type="PROSITE" id="PS50222"/>
    </source>
</evidence>
<dbReference type="CDD" id="cd05031">
    <property type="entry name" value="S-100A10_like"/>
    <property type="match status" value="1"/>
</dbReference>
<dbReference type="InterPro" id="IPR013787">
    <property type="entry name" value="S100_Ca-bd_sub"/>
</dbReference>
<dbReference type="EMBL" id="SRLO01000077">
    <property type="protein sequence ID" value="TNN77999.1"/>
    <property type="molecule type" value="Genomic_DNA"/>
</dbReference>
<dbReference type="PANTHER" id="PTHR11639">
    <property type="entry name" value="S100 CALCIUM-BINDING PROTEIN"/>
    <property type="match status" value="1"/>
</dbReference>
<dbReference type="GO" id="GO:0005615">
    <property type="term" value="C:extracellular space"/>
    <property type="evidence" value="ECO:0007669"/>
    <property type="project" value="TreeGrafter"/>
</dbReference>
<dbReference type="PROSITE" id="PS50222">
    <property type="entry name" value="EF_HAND_2"/>
    <property type="match status" value="1"/>
</dbReference>
<dbReference type="InterPro" id="IPR011992">
    <property type="entry name" value="EF-hand-dom_pair"/>
</dbReference>